<feature type="compositionally biased region" description="Polar residues" evidence="1">
    <location>
        <begin position="217"/>
        <end position="226"/>
    </location>
</feature>
<accession>A0AAD8Z5C9</accession>
<feature type="compositionally biased region" description="Basic and acidic residues" evidence="1">
    <location>
        <begin position="129"/>
        <end position="146"/>
    </location>
</feature>
<evidence type="ECO:0000313" key="3">
    <source>
        <dbReference type="Proteomes" id="UP001239994"/>
    </source>
</evidence>
<gene>
    <name evidence="2" type="ORF">P4O66_011571</name>
</gene>
<keyword evidence="3" id="KW-1185">Reference proteome</keyword>
<comment type="caution">
    <text evidence="2">The sequence shown here is derived from an EMBL/GenBank/DDBJ whole genome shotgun (WGS) entry which is preliminary data.</text>
</comment>
<protein>
    <submittedName>
        <fullName evidence="2">Uncharacterized protein</fullName>
    </submittedName>
</protein>
<organism evidence="2 3">
    <name type="scientific">Electrophorus voltai</name>
    <dbReference type="NCBI Taxonomy" id="2609070"/>
    <lineage>
        <taxon>Eukaryota</taxon>
        <taxon>Metazoa</taxon>
        <taxon>Chordata</taxon>
        <taxon>Craniata</taxon>
        <taxon>Vertebrata</taxon>
        <taxon>Euteleostomi</taxon>
        <taxon>Actinopterygii</taxon>
        <taxon>Neopterygii</taxon>
        <taxon>Teleostei</taxon>
        <taxon>Ostariophysi</taxon>
        <taxon>Gymnotiformes</taxon>
        <taxon>Gymnotoidei</taxon>
        <taxon>Gymnotidae</taxon>
        <taxon>Electrophorus</taxon>
    </lineage>
</organism>
<sequence length="226" mass="24798">MGSLRSILVQVHDEHEATQHCALAWRDAERVPLLCPEVEARVSDAPCPTVRCPVVFGSSSRDLLGHVRQLDSLGRLVSALQSTINNISSRFKAARLVMEGAVVLEERGGQRGFRPEHWPPSLTFNTPTPDKKQTDSRRARQADRRQVRGPGLTSAHARNGPFPRASNAGNLGKRHATPPPTPRSESPLHRTAHCQHAMPERPTQLGGGPTGIRETPHSSWFPNSHA</sequence>
<name>A0AAD8Z5C9_9TELE</name>
<dbReference type="EMBL" id="JAROKS010000018">
    <property type="protein sequence ID" value="KAK1793167.1"/>
    <property type="molecule type" value="Genomic_DNA"/>
</dbReference>
<dbReference type="Proteomes" id="UP001239994">
    <property type="component" value="Unassembled WGS sequence"/>
</dbReference>
<reference evidence="2" key="1">
    <citation type="submission" date="2023-03" db="EMBL/GenBank/DDBJ databases">
        <title>Electrophorus voltai genome.</title>
        <authorList>
            <person name="Bian C."/>
        </authorList>
    </citation>
    <scope>NUCLEOTIDE SEQUENCE</scope>
    <source>
        <strain evidence="2">CB-2022</strain>
        <tissue evidence="2">Muscle</tissue>
    </source>
</reference>
<evidence type="ECO:0000313" key="2">
    <source>
        <dbReference type="EMBL" id="KAK1793167.1"/>
    </source>
</evidence>
<proteinExistence type="predicted"/>
<evidence type="ECO:0000256" key="1">
    <source>
        <dbReference type="SAM" id="MobiDB-lite"/>
    </source>
</evidence>
<feature type="region of interest" description="Disordered" evidence="1">
    <location>
        <begin position="111"/>
        <end position="226"/>
    </location>
</feature>
<dbReference type="AlphaFoldDB" id="A0AAD8Z5C9"/>